<comment type="caution">
    <text evidence="2">The sequence shown here is derived from an EMBL/GenBank/DDBJ whole genome shotgun (WGS) entry which is preliminary data.</text>
</comment>
<dbReference type="InterPro" id="IPR029063">
    <property type="entry name" value="SAM-dependent_MTases_sf"/>
</dbReference>
<proteinExistence type="predicted"/>
<evidence type="ECO:0000313" key="2">
    <source>
        <dbReference type="EMBL" id="EUA13961.1"/>
    </source>
</evidence>
<dbReference type="SUPFAM" id="SSF53335">
    <property type="entry name" value="S-adenosyl-L-methionine-dependent methyltransferases"/>
    <property type="match status" value="1"/>
</dbReference>
<keyword evidence="2" id="KW-0489">Methyltransferase</keyword>
<reference evidence="2" key="1">
    <citation type="submission" date="2014-01" db="EMBL/GenBank/DDBJ databases">
        <authorList>
            <person name="Brown-Elliot B."/>
            <person name="Wallace R."/>
            <person name="Lenaerts A."/>
            <person name="Ordway D."/>
            <person name="DeGroote M.A."/>
            <person name="Parker T."/>
            <person name="Sizemore C."/>
            <person name="Tallon L.J."/>
            <person name="Sadzewicz L.K."/>
            <person name="Sengamalay N."/>
            <person name="Fraser C.M."/>
            <person name="Hine E."/>
            <person name="Shefchek K.A."/>
            <person name="Das S.P."/>
            <person name="Tettelin H."/>
        </authorList>
    </citation>
    <scope>NUCLEOTIDE SEQUENCE [LARGE SCALE GENOMIC DNA]</scope>
    <source>
        <strain evidence="2">4042</strain>
    </source>
</reference>
<dbReference type="PATRIC" id="fig|1299334.3.peg.8844"/>
<name>X7Z4J6_MYCXE</name>
<gene>
    <name evidence="2" type="ORF">I553_7081</name>
</gene>
<accession>X7Z4J6</accession>
<sequence length="319" mass="34101">MTEATRLADVAAARVRFGERAPALVETTLLRRRAAAKLAGLCDVSNWLFTDEALQQASAGAVARHRANRLAGRLVHDVTCSIGTELVALRAVATRVLGSDIDPVRLAMAQHNLADTVDLCRADALHPVTRDTTVMADPARRHCGRRRFDPRDYQPALDHLLSVYRGRDLVVKCAPGIDFDVLGFDGEVEVTSHGGSVREACLWSSGWPSRGYAAGLACLTAASRSPTPSQTIARCARPGDGSSTRRCRRARGPGPPLRRAPRPVAARPGHRLPIRRPAAARAARLRGSRAAGVQREAAAPGADGPGLWPVGDLGPRCRP</sequence>
<protein>
    <submittedName>
        <fullName evidence="2">Putative sAM-dependent methyltransferase</fullName>
    </submittedName>
</protein>
<dbReference type="EMBL" id="JAOB01000081">
    <property type="protein sequence ID" value="EUA13961.1"/>
    <property type="molecule type" value="Genomic_DNA"/>
</dbReference>
<dbReference type="GO" id="GO:0032259">
    <property type="term" value="P:methylation"/>
    <property type="evidence" value="ECO:0007669"/>
    <property type="project" value="UniProtKB-KW"/>
</dbReference>
<organism evidence="2">
    <name type="scientific">Mycobacterium xenopi 4042</name>
    <dbReference type="NCBI Taxonomy" id="1299334"/>
    <lineage>
        <taxon>Bacteria</taxon>
        <taxon>Bacillati</taxon>
        <taxon>Actinomycetota</taxon>
        <taxon>Actinomycetes</taxon>
        <taxon>Mycobacteriales</taxon>
        <taxon>Mycobacteriaceae</taxon>
        <taxon>Mycobacterium</taxon>
    </lineage>
</organism>
<keyword evidence="2" id="KW-0808">Transferase</keyword>
<dbReference type="AlphaFoldDB" id="X7Z4J6"/>
<feature type="region of interest" description="Disordered" evidence="1">
    <location>
        <begin position="229"/>
        <end position="269"/>
    </location>
</feature>
<dbReference type="Gene3D" id="3.40.50.150">
    <property type="entry name" value="Vaccinia Virus protein VP39"/>
    <property type="match status" value="1"/>
</dbReference>
<dbReference type="GO" id="GO:0008168">
    <property type="term" value="F:methyltransferase activity"/>
    <property type="evidence" value="ECO:0007669"/>
    <property type="project" value="UniProtKB-KW"/>
</dbReference>
<feature type="region of interest" description="Disordered" evidence="1">
    <location>
        <begin position="283"/>
        <end position="319"/>
    </location>
</feature>
<dbReference type="PANTHER" id="PTHR14741">
    <property type="entry name" value="S-ADENOSYLMETHIONINE-DEPENDENT METHYLTRANSFERASE RELATED"/>
    <property type="match status" value="1"/>
</dbReference>
<dbReference type="PANTHER" id="PTHR14741:SF32">
    <property type="entry name" value="TRIMETHYLGUANOSINE SYNTHASE"/>
    <property type="match status" value="1"/>
</dbReference>
<evidence type="ECO:0000256" key="1">
    <source>
        <dbReference type="SAM" id="MobiDB-lite"/>
    </source>
</evidence>